<keyword evidence="1" id="KW-0812">Transmembrane</keyword>
<feature type="transmembrane region" description="Helical" evidence="1">
    <location>
        <begin position="208"/>
        <end position="228"/>
    </location>
</feature>
<sequence length="236" mass="24829">MIADLSKAATLYLAPVLMLTTLLLSLFAYLAPTVMLHSQVALLTVTPSAALTEPGSNQAVDGPSLFLGALGSCSRPNNEAGVSCTSPSLSPTYNTSVLPSNAPSLDLSAPPTAAPVFIAIALAFSIIFFFSFTAISFRHVIPGKFGEFWDRPMTQRGSAWIGIFGFLVGLASFLIVRMWFGKAVDDFNQGIASQGSGGPALVASTSNAFIMVWVAYAFFGIPVIVSLAKLHVMATK</sequence>
<evidence type="ECO:0000313" key="2">
    <source>
        <dbReference type="EMBL" id="EGO20046.1"/>
    </source>
</evidence>
<dbReference type="KEGG" id="sla:SERLADRAFT_478677"/>
<dbReference type="AlphaFoldDB" id="F8PA49"/>
<protein>
    <submittedName>
        <fullName evidence="2">Uncharacterized protein</fullName>
    </submittedName>
</protein>
<dbReference type="EMBL" id="GL945442">
    <property type="protein sequence ID" value="EGO20046.1"/>
    <property type="molecule type" value="Genomic_DNA"/>
</dbReference>
<proteinExistence type="predicted"/>
<keyword evidence="1" id="KW-1133">Transmembrane helix</keyword>
<organism>
    <name type="scientific">Serpula lacrymans var. lacrymans (strain S7.9)</name>
    <name type="common">Dry rot fungus</name>
    <dbReference type="NCBI Taxonomy" id="578457"/>
    <lineage>
        <taxon>Eukaryota</taxon>
        <taxon>Fungi</taxon>
        <taxon>Dikarya</taxon>
        <taxon>Basidiomycota</taxon>
        <taxon>Agaricomycotina</taxon>
        <taxon>Agaricomycetes</taxon>
        <taxon>Agaricomycetidae</taxon>
        <taxon>Boletales</taxon>
        <taxon>Coniophorineae</taxon>
        <taxon>Serpulaceae</taxon>
        <taxon>Serpula</taxon>
    </lineage>
</organism>
<keyword evidence="1" id="KW-0472">Membrane</keyword>
<reference evidence="2" key="1">
    <citation type="submission" date="2011-04" db="EMBL/GenBank/DDBJ databases">
        <title>Evolution of plant cell wall degrading machinery underlies the functional diversity of forest fungi.</title>
        <authorList>
            <consortium name="US DOE Joint Genome Institute (JGI-PGF)"/>
            <person name="Eastwood D.C."/>
            <person name="Floudas D."/>
            <person name="Binder M."/>
            <person name="Majcherczyk A."/>
            <person name="Schneider P."/>
            <person name="Aerts A."/>
            <person name="Asiegbu F.O."/>
            <person name="Baker S.E."/>
            <person name="Barry K."/>
            <person name="Bendiksby M."/>
            <person name="Blumentritt M."/>
            <person name="Coutinho P.M."/>
            <person name="Cullen D."/>
            <person name="Cullen D."/>
            <person name="Gathman A."/>
            <person name="Goodell B."/>
            <person name="Henrissat B."/>
            <person name="Ihrmark K."/>
            <person name="Kauserud H."/>
            <person name="Kohler A."/>
            <person name="LaButti K."/>
            <person name="Lapidus A."/>
            <person name="Lavin J.L."/>
            <person name="Lee Y.-H."/>
            <person name="Lindquist E."/>
            <person name="Lilly W."/>
            <person name="Lucas S."/>
            <person name="Morin E."/>
            <person name="Murat C."/>
            <person name="Oguiza J.A."/>
            <person name="Park J."/>
            <person name="Pisabarro A.G."/>
            <person name="Riley R."/>
            <person name="Rosling A."/>
            <person name="Salamov A."/>
            <person name="Schmidt O."/>
            <person name="Schmutz J."/>
            <person name="Skrede I."/>
            <person name="Stenlid J."/>
            <person name="Wiebenga A."/>
            <person name="Xie X."/>
            <person name="Kues U."/>
            <person name="Hibbett D.S."/>
            <person name="Hoffmeister D."/>
            <person name="Hogberg N."/>
            <person name="Martin F."/>
            <person name="Grigoriev I.V."/>
            <person name="Watkinson S.C."/>
        </authorList>
    </citation>
    <scope>NUCLEOTIDE SEQUENCE</scope>
    <source>
        <strain evidence="2">S7.9</strain>
    </source>
</reference>
<dbReference type="OrthoDB" id="2575000at2759"/>
<name>F8PA49_SERL9</name>
<dbReference type="HOGENOM" id="CLU_1102537_0_0_1"/>
<dbReference type="RefSeq" id="XP_007323481.1">
    <property type="nucleotide sequence ID" value="XM_007323419.1"/>
</dbReference>
<dbReference type="Proteomes" id="UP000008064">
    <property type="component" value="Unassembled WGS sequence"/>
</dbReference>
<feature type="transmembrane region" description="Helical" evidence="1">
    <location>
        <begin position="12"/>
        <end position="31"/>
    </location>
</feature>
<dbReference type="GeneID" id="18821217"/>
<gene>
    <name evidence="2" type="ORF">SERLADRAFT_478677</name>
</gene>
<feature type="transmembrane region" description="Helical" evidence="1">
    <location>
        <begin position="113"/>
        <end position="137"/>
    </location>
</feature>
<evidence type="ECO:0000256" key="1">
    <source>
        <dbReference type="SAM" id="Phobius"/>
    </source>
</evidence>
<accession>F8PA49</accession>
<feature type="transmembrane region" description="Helical" evidence="1">
    <location>
        <begin position="158"/>
        <end position="180"/>
    </location>
</feature>